<dbReference type="Pfam" id="PF13639">
    <property type="entry name" value="zf-RING_2"/>
    <property type="match status" value="1"/>
</dbReference>
<feature type="domain" description="RING-type" evidence="11">
    <location>
        <begin position="690"/>
        <end position="731"/>
    </location>
</feature>
<keyword evidence="4" id="KW-0808">Transferase</keyword>
<keyword evidence="6 9" id="KW-0863">Zinc-finger</keyword>
<evidence type="ECO:0000256" key="6">
    <source>
        <dbReference type="ARBA" id="ARBA00022771"/>
    </source>
</evidence>
<dbReference type="SMART" id="SM00184">
    <property type="entry name" value="RING"/>
    <property type="match status" value="1"/>
</dbReference>
<dbReference type="InterPro" id="IPR045191">
    <property type="entry name" value="MBR1/2-like"/>
</dbReference>
<sequence length="737" mass="80492">MMQGQDSTSNAFPGNFYLDYGSNGIHLRWNQNNVVPTDASVRDGHTVTGWMGQSSMNSQTPTRFQDLLAEDGLQSNGIDQSISVVNAQTPVRFQDLLAEDGLLSSPFASSGTGQSLEEKHSGPLIAPFQHSINMSLGNGQLTNTSFPLQQASSSVFPLNIDLNATFDSHSIDANLNTVTGLCQNPFEPSGSYVDQNPFANYPSNSSPLVVSSGIAGHVVEENNGGEGHSTEGRRLPCKRRAPEDAFGRLSMGESSKSTQLAISQENTSRRLNLPTPMNNQPNGKHSEQLGAGLMVALGAAPIMSNPSSVGGNGRGAGAGESSNIHQAIRVAGEADHSQRNIRLRRTVNHQDSVPTNLATLTTRNSHPQLPAQPAVLFSFDGVPNTSSVTGIVQPTPPMRQPVRVPYSSENMQPFQLDAVTGSRIGLPLTSNYTVNGGDVSFLGDNSRNNQGNRALPEFQRGSSEDMLRNLNFVPGMNSPGNIAHHSRNSSTLHVRRSSAPIRFGEDNMAQQYAQRISNIFNYNESQGEHSYSAQYAGIPTAARERELSVRGGNSRLSQIPLRSGWTMRTERLSGARPEVAMHNLTAAQRRSRLLSEVHNALSLVRRRGSVWYEDVMVIDRAVFYGIPEEPDLHEDMRLDVDNMSYEELLALGERIGNVSTGLSEDVFQAHIKRKMYEAAVVESPLEEEPCCICQEDYVHGEDLGKLDCDHEFHFNCIKQWLVQKNNCPICKKTGLEV</sequence>
<evidence type="ECO:0000256" key="4">
    <source>
        <dbReference type="ARBA" id="ARBA00022679"/>
    </source>
</evidence>
<keyword evidence="8" id="KW-0862">Zinc</keyword>
<dbReference type="AlphaFoldDB" id="A0A2C9UQZ4"/>
<proteinExistence type="predicted"/>
<dbReference type="PANTHER" id="PTHR22937:SF209">
    <property type="entry name" value="RING-TYPE E3 UBIQUITIN TRANSFERASE"/>
    <property type="match status" value="1"/>
</dbReference>
<evidence type="ECO:0000256" key="10">
    <source>
        <dbReference type="SAM" id="MobiDB-lite"/>
    </source>
</evidence>
<evidence type="ECO:0000259" key="11">
    <source>
        <dbReference type="PROSITE" id="PS50089"/>
    </source>
</evidence>
<dbReference type="GO" id="GO:0061630">
    <property type="term" value="F:ubiquitin protein ligase activity"/>
    <property type="evidence" value="ECO:0000318"/>
    <property type="project" value="GO_Central"/>
</dbReference>
<evidence type="ECO:0000256" key="8">
    <source>
        <dbReference type="ARBA" id="ARBA00022833"/>
    </source>
</evidence>
<evidence type="ECO:0000256" key="9">
    <source>
        <dbReference type="PROSITE-ProRule" id="PRU00175"/>
    </source>
</evidence>
<dbReference type="OrthoDB" id="8062037at2759"/>
<accession>A0A2C9UQZ4</accession>
<comment type="catalytic activity">
    <reaction evidence="1">
        <text>S-ubiquitinyl-[E2 ubiquitin-conjugating enzyme]-L-cysteine + [acceptor protein]-L-lysine = [E2 ubiquitin-conjugating enzyme]-L-cysteine + N(6)-ubiquitinyl-[acceptor protein]-L-lysine.</text>
        <dbReference type="EC" id="2.3.2.27"/>
    </reaction>
</comment>
<dbReference type="GO" id="GO:0043161">
    <property type="term" value="P:proteasome-mediated ubiquitin-dependent protein catabolic process"/>
    <property type="evidence" value="ECO:0007669"/>
    <property type="project" value="UniProtKB-ARBA"/>
</dbReference>
<dbReference type="FunFam" id="3.30.40.10:FF:000309">
    <property type="entry name" value="E3 ubiquitin-protein ligase MBR2"/>
    <property type="match status" value="1"/>
</dbReference>
<dbReference type="PANTHER" id="PTHR22937">
    <property type="entry name" value="E3 UBIQUITIN-PROTEIN LIGASE RNF165"/>
    <property type="match status" value="1"/>
</dbReference>
<dbReference type="Gramene" id="Manes.13G122800.9.v8.1">
    <property type="protein sequence ID" value="Manes.13G122800.9.v8.1.CDS"/>
    <property type="gene ID" value="Manes.13G122800.v8.1"/>
</dbReference>
<evidence type="ECO:0000313" key="12">
    <source>
        <dbReference type="EMBL" id="OAY33766.1"/>
    </source>
</evidence>
<keyword evidence="13" id="KW-1185">Reference proteome</keyword>
<dbReference type="GO" id="GO:0010228">
    <property type="term" value="P:vegetative to reproductive phase transition of meristem"/>
    <property type="evidence" value="ECO:0007669"/>
    <property type="project" value="UniProtKB-ARBA"/>
</dbReference>
<feature type="compositionally biased region" description="Polar residues" evidence="10">
    <location>
        <begin position="252"/>
        <end position="281"/>
    </location>
</feature>
<reference evidence="13" key="1">
    <citation type="journal article" date="2016" name="Nat. Biotechnol.">
        <title>Sequencing wild and cultivated cassava and related species reveals extensive interspecific hybridization and genetic diversity.</title>
        <authorList>
            <person name="Bredeson J.V."/>
            <person name="Lyons J.B."/>
            <person name="Prochnik S.E."/>
            <person name="Wu G.A."/>
            <person name="Ha C.M."/>
            <person name="Edsinger-Gonzales E."/>
            <person name="Grimwood J."/>
            <person name="Schmutz J."/>
            <person name="Rabbi I.Y."/>
            <person name="Egesi C."/>
            <person name="Nauluvula P."/>
            <person name="Lebot V."/>
            <person name="Ndunguru J."/>
            <person name="Mkamilo G."/>
            <person name="Bart R.S."/>
            <person name="Setter T.L."/>
            <person name="Gleadow R.M."/>
            <person name="Kulakow P."/>
            <person name="Ferguson M.E."/>
            <person name="Rounsley S."/>
            <person name="Rokhsar D.S."/>
        </authorList>
    </citation>
    <scope>NUCLEOTIDE SEQUENCE [LARGE SCALE GENOMIC DNA]</scope>
    <source>
        <strain evidence="13">cv. AM560-2</strain>
    </source>
</reference>
<dbReference type="Gramene" id="Manes.13G122800.4.v8.1">
    <property type="protein sequence ID" value="Manes.13G122800.4.v8.1.CDS"/>
    <property type="gene ID" value="Manes.13G122800.v8.1"/>
</dbReference>
<dbReference type="PROSITE" id="PS50089">
    <property type="entry name" value="ZF_RING_2"/>
    <property type="match status" value="1"/>
</dbReference>
<evidence type="ECO:0000256" key="5">
    <source>
        <dbReference type="ARBA" id="ARBA00022723"/>
    </source>
</evidence>
<feature type="region of interest" description="Disordered" evidence="10">
    <location>
        <begin position="246"/>
        <end position="281"/>
    </location>
</feature>
<dbReference type="EC" id="2.3.2.27" evidence="3"/>
<name>A0A2C9UQZ4_MANES</name>
<dbReference type="SUPFAM" id="SSF57850">
    <property type="entry name" value="RING/U-box"/>
    <property type="match status" value="1"/>
</dbReference>
<dbReference type="InterPro" id="IPR001841">
    <property type="entry name" value="Znf_RING"/>
</dbReference>
<dbReference type="Proteomes" id="UP000091857">
    <property type="component" value="Chromosome 13"/>
</dbReference>
<dbReference type="InterPro" id="IPR013083">
    <property type="entry name" value="Znf_RING/FYVE/PHD"/>
</dbReference>
<evidence type="ECO:0000256" key="1">
    <source>
        <dbReference type="ARBA" id="ARBA00000900"/>
    </source>
</evidence>
<dbReference type="EMBL" id="CM004399">
    <property type="protein sequence ID" value="OAY33766.1"/>
    <property type="molecule type" value="Genomic_DNA"/>
</dbReference>
<comment type="pathway">
    <text evidence="2">Protein modification; protein ubiquitination.</text>
</comment>
<evidence type="ECO:0000313" key="13">
    <source>
        <dbReference type="Proteomes" id="UP000091857"/>
    </source>
</evidence>
<protein>
    <recommendedName>
        <fullName evidence="3">RING-type E3 ubiquitin transferase</fullName>
        <ecNumber evidence="3">2.3.2.27</ecNumber>
    </recommendedName>
</protein>
<dbReference type="Gene3D" id="3.30.40.10">
    <property type="entry name" value="Zinc/RING finger domain, C3HC4 (zinc finger)"/>
    <property type="match status" value="1"/>
</dbReference>
<dbReference type="OMA" id="PCKRRAP"/>
<evidence type="ECO:0000256" key="3">
    <source>
        <dbReference type="ARBA" id="ARBA00012483"/>
    </source>
</evidence>
<gene>
    <name evidence="12" type="ORF">MANES_13G122800v8</name>
</gene>
<keyword evidence="5" id="KW-0479">Metal-binding</keyword>
<organism evidence="12 13">
    <name type="scientific">Manihot esculenta</name>
    <name type="common">Cassava</name>
    <name type="synonym">Jatropha manihot</name>
    <dbReference type="NCBI Taxonomy" id="3983"/>
    <lineage>
        <taxon>Eukaryota</taxon>
        <taxon>Viridiplantae</taxon>
        <taxon>Streptophyta</taxon>
        <taxon>Embryophyta</taxon>
        <taxon>Tracheophyta</taxon>
        <taxon>Spermatophyta</taxon>
        <taxon>Magnoliopsida</taxon>
        <taxon>eudicotyledons</taxon>
        <taxon>Gunneridae</taxon>
        <taxon>Pentapetalae</taxon>
        <taxon>rosids</taxon>
        <taxon>fabids</taxon>
        <taxon>Malpighiales</taxon>
        <taxon>Euphorbiaceae</taxon>
        <taxon>Crotonoideae</taxon>
        <taxon>Manihoteae</taxon>
        <taxon>Manihot</taxon>
    </lineage>
</organism>
<comment type="caution">
    <text evidence="12">The sequence shown here is derived from an EMBL/GenBank/DDBJ whole genome shotgun (WGS) entry which is preliminary data.</text>
</comment>
<keyword evidence="7" id="KW-0833">Ubl conjugation pathway</keyword>
<evidence type="ECO:0000256" key="7">
    <source>
        <dbReference type="ARBA" id="ARBA00022786"/>
    </source>
</evidence>
<evidence type="ECO:0000256" key="2">
    <source>
        <dbReference type="ARBA" id="ARBA00004906"/>
    </source>
</evidence>
<dbReference type="GO" id="GO:0008270">
    <property type="term" value="F:zinc ion binding"/>
    <property type="evidence" value="ECO:0007669"/>
    <property type="project" value="UniProtKB-KW"/>
</dbReference>